<dbReference type="Proteomes" id="UP000223364">
    <property type="component" value="Unassembled WGS sequence"/>
</dbReference>
<name>A0A2C4PZM0_9BACI</name>
<evidence type="ECO:0000313" key="2">
    <source>
        <dbReference type="Proteomes" id="UP000223364"/>
    </source>
</evidence>
<dbReference type="AlphaFoldDB" id="A0A2C4PZM0"/>
<dbReference type="EMBL" id="NUSP01000024">
    <property type="protein sequence ID" value="PHD57683.1"/>
    <property type="molecule type" value="Genomic_DNA"/>
</dbReference>
<gene>
    <name evidence="1" type="ORF">COF57_22695</name>
</gene>
<evidence type="ECO:0000313" key="1">
    <source>
        <dbReference type="EMBL" id="PHD57683.1"/>
    </source>
</evidence>
<accession>A0A2C4PZM0</accession>
<protein>
    <submittedName>
        <fullName evidence="1">Uncharacterized protein</fullName>
    </submittedName>
</protein>
<dbReference type="RefSeq" id="WP_098815826.1">
    <property type="nucleotide sequence ID" value="NZ_NUSP01000024.1"/>
</dbReference>
<organism evidence="1 2">
    <name type="scientific">Bacillus wiedmannii</name>
    <dbReference type="NCBI Taxonomy" id="1890302"/>
    <lineage>
        <taxon>Bacteria</taxon>
        <taxon>Bacillati</taxon>
        <taxon>Bacillota</taxon>
        <taxon>Bacilli</taxon>
        <taxon>Bacillales</taxon>
        <taxon>Bacillaceae</taxon>
        <taxon>Bacillus</taxon>
        <taxon>Bacillus cereus group</taxon>
    </lineage>
</organism>
<proteinExistence type="predicted"/>
<sequence length="110" mass="12489">MVLSEKITYKYCIGSKYNWEVTSGLFIVAKSLFKKACSCSADIDIWSEVIAIENHAIERLCGTHGKANDCIFAYCNDEISVDELLDVLTISSEYVEDVEFQDLLQKYKQS</sequence>
<reference evidence="1 2" key="1">
    <citation type="submission" date="2017-09" db="EMBL/GenBank/DDBJ databases">
        <title>Large-scale bioinformatics analysis of Bacillus genomes uncovers conserved roles of natural products in bacterial physiology.</title>
        <authorList>
            <consortium name="Agbiome Team Llc"/>
            <person name="Bleich R.M."/>
            <person name="Grubbs K.J."/>
            <person name="Santa Maria K.C."/>
            <person name="Allen S.E."/>
            <person name="Farag S."/>
            <person name="Shank E.A."/>
            <person name="Bowers A."/>
        </authorList>
    </citation>
    <scope>NUCLEOTIDE SEQUENCE [LARGE SCALE GENOMIC DNA]</scope>
    <source>
        <strain evidence="1 2">AFS044295</strain>
    </source>
</reference>
<comment type="caution">
    <text evidence="1">The sequence shown here is derived from an EMBL/GenBank/DDBJ whole genome shotgun (WGS) entry which is preliminary data.</text>
</comment>